<dbReference type="InterPro" id="IPR000907">
    <property type="entry name" value="LipOase"/>
</dbReference>
<dbReference type="PROSITE" id="PS00711">
    <property type="entry name" value="LIPOXYGENASE_1"/>
    <property type="match status" value="1"/>
</dbReference>
<keyword evidence="9" id="KW-1185">Reference proteome</keyword>
<evidence type="ECO:0000256" key="5">
    <source>
        <dbReference type="ARBA" id="ARBA00023004"/>
    </source>
</evidence>
<evidence type="ECO:0000259" key="7">
    <source>
        <dbReference type="PROSITE" id="PS51393"/>
    </source>
</evidence>
<keyword evidence="3 6" id="KW-0223">Dioxygenase</keyword>
<keyword evidence="4 6" id="KW-0560">Oxidoreductase</keyword>
<evidence type="ECO:0000256" key="6">
    <source>
        <dbReference type="RuleBase" id="RU003974"/>
    </source>
</evidence>
<comment type="caution">
    <text evidence="8">The sequence shown here is derived from an EMBL/GenBank/DDBJ whole genome shotgun (WGS) entry which is preliminary data.</text>
</comment>
<dbReference type="Pfam" id="PF00305">
    <property type="entry name" value="Lipoxygenase"/>
    <property type="match status" value="1"/>
</dbReference>
<dbReference type="Gene3D" id="3.10.450.60">
    <property type="match status" value="1"/>
</dbReference>
<dbReference type="GO" id="GO:0016702">
    <property type="term" value="F:oxidoreductase activity, acting on single donors with incorporation of molecular oxygen, incorporation of two atoms of oxygen"/>
    <property type="evidence" value="ECO:0007669"/>
    <property type="project" value="InterPro"/>
</dbReference>
<evidence type="ECO:0000256" key="1">
    <source>
        <dbReference type="ARBA" id="ARBA00001962"/>
    </source>
</evidence>
<dbReference type="GO" id="GO:0046872">
    <property type="term" value="F:metal ion binding"/>
    <property type="evidence" value="ECO:0007669"/>
    <property type="project" value="UniProtKB-KW"/>
</dbReference>
<dbReference type="PROSITE" id="PS51393">
    <property type="entry name" value="LIPOXYGENASE_3"/>
    <property type="match status" value="1"/>
</dbReference>
<dbReference type="GO" id="GO:0034440">
    <property type="term" value="P:lipid oxidation"/>
    <property type="evidence" value="ECO:0007669"/>
    <property type="project" value="InterPro"/>
</dbReference>
<dbReference type="InterPro" id="IPR001246">
    <property type="entry name" value="LipOase_plant"/>
</dbReference>
<dbReference type="SUPFAM" id="SSF48484">
    <property type="entry name" value="Lipoxigenase"/>
    <property type="match status" value="1"/>
</dbReference>
<dbReference type="PANTHER" id="PTHR11771">
    <property type="entry name" value="LIPOXYGENASE"/>
    <property type="match status" value="1"/>
</dbReference>
<organism evidence="8 9">
    <name type="scientific">Acacia crassicarpa</name>
    <name type="common">northern wattle</name>
    <dbReference type="NCBI Taxonomy" id="499986"/>
    <lineage>
        <taxon>Eukaryota</taxon>
        <taxon>Viridiplantae</taxon>
        <taxon>Streptophyta</taxon>
        <taxon>Embryophyta</taxon>
        <taxon>Tracheophyta</taxon>
        <taxon>Spermatophyta</taxon>
        <taxon>Magnoliopsida</taxon>
        <taxon>eudicotyledons</taxon>
        <taxon>Gunneridae</taxon>
        <taxon>Pentapetalae</taxon>
        <taxon>rosids</taxon>
        <taxon>fabids</taxon>
        <taxon>Fabales</taxon>
        <taxon>Fabaceae</taxon>
        <taxon>Caesalpinioideae</taxon>
        <taxon>mimosoid clade</taxon>
        <taxon>Acacieae</taxon>
        <taxon>Acacia</taxon>
    </lineage>
</organism>
<dbReference type="InterPro" id="IPR013819">
    <property type="entry name" value="LipOase_C"/>
</dbReference>
<dbReference type="Gene3D" id="4.10.372.10">
    <property type="entry name" value="Lipoxygenase-1, Domain 3"/>
    <property type="match status" value="1"/>
</dbReference>
<name>A0AAE1JKU5_9FABA</name>
<comment type="cofactor">
    <cofactor evidence="1 6">
        <name>Fe cation</name>
        <dbReference type="ChEBI" id="CHEBI:24875"/>
    </cofactor>
</comment>
<dbReference type="InterPro" id="IPR036226">
    <property type="entry name" value="LipOase_C_sf"/>
</dbReference>
<accession>A0AAE1JKU5</accession>
<dbReference type="PRINTS" id="PR00087">
    <property type="entry name" value="LIPOXYGENASE"/>
</dbReference>
<keyword evidence="2 6" id="KW-0479">Metal-binding</keyword>
<dbReference type="EMBL" id="JAWXYG010000006">
    <property type="protein sequence ID" value="KAK4269894.1"/>
    <property type="molecule type" value="Genomic_DNA"/>
</dbReference>
<comment type="similarity">
    <text evidence="6">Belongs to the lipoxygenase family.</text>
</comment>
<evidence type="ECO:0000256" key="4">
    <source>
        <dbReference type="ARBA" id="ARBA00023002"/>
    </source>
</evidence>
<dbReference type="PRINTS" id="PR00468">
    <property type="entry name" value="PLTLPOXGNASE"/>
</dbReference>
<reference evidence="8" key="1">
    <citation type="submission" date="2023-10" db="EMBL/GenBank/DDBJ databases">
        <title>Chromosome-level genome of the transformable northern wattle, Acacia crassicarpa.</title>
        <authorList>
            <person name="Massaro I."/>
            <person name="Sinha N.R."/>
            <person name="Poethig S."/>
            <person name="Leichty A.R."/>
        </authorList>
    </citation>
    <scope>NUCLEOTIDE SEQUENCE</scope>
    <source>
        <strain evidence="8">Acra3RX</strain>
        <tissue evidence="8">Leaf</tissue>
    </source>
</reference>
<dbReference type="Gene3D" id="1.20.245.10">
    <property type="entry name" value="Lipoxygenase-1, Domain 5"/>
    <property type="match status" value="1"/>
</dbReference>
<evidence type="ECO:0000256" key="2">
    <source>
        <dbReference type="ARBA" id="ARBA00022723"/>
    </source>
</evidence>
<evidence type="ECO:0000313" key="9">
    <source>
        <dbReference type="Proteomes" id="UP001293593"/>
    </source>
</evidence>
<proteinExistence type="inferred from homology"/>
<evidence type="ECO:0000256" key="3">
    <source>
        <dbReference type="ARBA" id="ARBA00022964"/>
    </source>
</evidence>
<dbReference type="AlphaFoldDB" id="A0AAE1JKU5"/>
<keyword evidence="5 6" id="KW-0408">Iron</keyword>
<feature type="domain" description="Lipoxygenase" evidence="7">
    <location>
        <begin position="1"/>
        <end position="213"/>
    </location>
</feature>
<evidence type="ECO:0000313" key="8">
    <source>
        <dbReference type="EMBL" id="KAK4269894.1"/>
    </source>
</evidence>
<dbReference type="InterPro" id="IPR027433">
    <property type="entry name" value="Lipoxygenase_dom_3"/>
</dbReference>
<protein>
    <recommendedName>
        <fullName evidence="7">Lipoxygenase domain-containing protein</fullName>
    </recommendedName>
</protein>
<sequence length="213" mass="24334">MAVSSFVPLQKLKEVFRIDGEELLRFQKPQVIRDNKNAWKKDEEFAKEMLAGVNPVKICCLQDWPIKSKVDGTICKISEDDIQKNLEGLSVGQAINNKKLFILDYYDDFIPYLRLINTTAAEDISSKVHPRAYATRTVLLLKNDGTLKPLAIELSLPQEAQFDGTPPQVYLPPEEGAEEWTWMLTKAYVVVNDSSYHQLISHWLQTHAVVEPF</sequence>
<dbReference type="InterPro" id="IPR020833">
    <property type="entry name" value="LipOase_Fe_BS"/>
</dbReference>
<dbReference type="Proteomes" id="UP001293593">
    <property type="component" value="Unassembled WGS sequence"/>
</dbReference>
<gene>
    <name evidence="8" type="ORF">QN277_022991</name>
</gene>